<feature type="coiled-coil region" evidence="1">
    <location>
        <begin position="78"/>
        <end position="105"/>
    </location>
</feature>
<evidence type="ECO:0000313" key="3">
    <source>
        <dbReference type="EMBL" id="SCJ66108.1"/>
    </source>
</evidence>
<reference evidence="3" key="1">
    <citation type="submission" date="2015-09" db="EMBL/GenBank/DDBJ databases">
        <authorList>
            <consortium name="Pathogen Informatics"/>
        </authorList>
    </citation>
    <scope>NUCLEOTIDE SEQUENCE</scope>
    <source>
        <strain evidence="3">2789STDY5834896</strain>
    </source>
</reference>
<evidence type="ECO:0000256" key="2">
    <source>
        <dbReference type="SAM" id="MobiDB-lite"/>
    </source>
</evidence>
<sequence length="484" mass="54402">MWTETSSGSLIEQALRRPDVTTARMQAAIKDWLGLYYRTDTDPDVKEDPCQRMAYTVVNKLHKTVFGEYNAKILDAAKTAAGQRMQDQLNEIDRAKRRAMQAMLSGGDAYIKPILRGPNQPLGISVVRRDCYTVLARDDQGNDTAVGMLEITRQNGKVYTLVEERSIAGDGRLTIRNRLYCADQAGQLGSPTPLATLPRYEKLPEEYTYREIMGLGMVKLHSPADNCVDGSPDGAAIYAPAAGLIHRIDHNEWLLGREFDHGQSRIIASEDMLTRDKRGRNRMADDIFVAVDDEAKNVGVTIFSPALREASFLARKNEYLRNIETLIGFKRGILSEVEAVERTATEITSSEGDYNLTIQDLQQAWAEMLRELLTVCDAIDREYKRAGAGQRWDPDSLVIDWGDGVLYNRDRTWAEYQQMVASGMLRPEIALGWYFGLPTDSESDLKKIRKKYMPKMEQLGEDEPDPPPLPHQEGEEPPGAPPAE</sequence>
<keyword evidence="1" id="KW-0175">Coiled coil</keyword>
<organism evidence="3">
    <name type="scientific">uncultured Anaerotruncus sp</name>
    <dbReference type="NCBI Taxonomy" id="905011"/>
    <lineage>
        <taxon>Bacteria</taxon>
        <taxon>Bacillati</taxon>
        <taxon>Bacillota</taxon>
        <taxon>Clostridia</taxon>
        <taxon>Eubacteriales</taxon>
        <taxon>Oscillospiraceae</taxon>
        <taxon>Anaerotruncus</taxon>
        <taxon>environmental samples</taxon>
    </lineage>
</organism>
<name>A0A1C6I9K1_9FIRM</name>
<gene>
    <name evidence="3" type="ORF">SAMEA3545359_01306</name>
</gene>
<proteinExistence type="predicted"/>
<protein>
    <submittedName>
        <fullName evidence="3">Phage portal protein, putative, A118 family</fullName>
    </submittedName>
</protein>
<accession>A0A1C6I9K1</accession>
<evidence type="ECO:0000256" key="1">
    <source>
        <dbReference type="SAM" id="Coils"/>
    </source>
</evidence>
<feature type="region of interest" description="Disordered" evidence="2">
    <location>
        <begin position="449"/>
        <end position="484"/>
    </location>
</feature>
<dbReference type="EMBL" id="FMHG01000001">
    <property type="protein sequence ID" value="SCJ66108.1"/>
    <property type="molecule type" value="Genomic_DNA"/>
</dbReference>
<dbReference type="AlphaFoldDB" id="A0A1C6I9K1"/>